<name>A0A2Z5FSU5_9BACT</name>
<dbReference type="GO" id="GO:0008641">
    <property type="term" value="F:ubiquitin-like modifier activating enzyme activity"/>
    <property type="evidence" value="ECO:0007669"/>
    <property type="project" value="InterPro"/>
</dbReference>
<keyword evidence="3" id="KW-1185">Reference proteome</keyword>
<dbReference type="AlphaFoldDB" id="A0A2Z5FSU5"/>
<sequence length="355" mass="38653">MDLSSPQRWSREIFKRTWGLRRGRLLDNHAYSLWTNSMSSVWDELDAAPSLDGLRLPPFVLVGAGAVGNSLAYVLMCLEHPDAYPVLVDDDVYDTSNLNRCCLASHRDLEQEKTAVLASRLAGAGIASFPFSGDLKQFVNDARIGLRADVAEEFGDGLYRMVISCVDRGDGRQDIQGLRPHWLVGGSTLDLQAKTNVYAGDVDAACLGCHNPREVKGEAMRVLERQLRAMSQQERFSFLTEHGLDATSIEEYIQGSHCGHLGRAALLDFVCTPPPQFSVGFVSLGSGVLLAASIFRQLLSGMALPQRSGMTTFNFLNGNLGESALARDPQCQICSNLTVSPDPSLQTDTGLTQVG</sequence>
<dbReference type="KEGG" id="abas:ACPOL_0524"/>
<protein>
    <recommendedName>
        <fullName evidence="1">THIF-type NAD/FAD binding fold domain-containing protein</fullName>
    </recommendedName>
</protein>
<reference evidence="2 3" key="1">
    <citation type="journal article" date="2018" name="Front. Microbiol.">
        <title>Hydrolytic Capabilities as a Key to Environmental Success: Chitinolytic and Cellulolytic Acidobacteria From Acidic Sub-arctic Soils and Boreal Peatlands.</title>
        <authorList>
            <person name="Belova S.E."/>
            <person name="Ravin N.V."/>
            <person name="Pankratov T.A."/>
            <person name="Rakitin A.L."/>
            <person name="Ivanova A.A."/>
            <person name="Beletsky A.V."/>
            <person name="Mardanov A.V."/>
            <person name="Sinninghe Damste J.S."/>
            <person name="Dedysh S.N."/>
        </authorList>
    </citation>
    <scope>NUCLEOTIDE SEQUENCE [LARGE SCALE GENOMIC DNA]</scope>
    <source>
        <strain evidence="2 3">SBC82</strain>
    </source>
</reference>
<feature type="domain" description="THIF-type NAD/FAD binding fold" evidence="1">
    <location>
        <begin position="59"/>
        <end position="332"/>
    </location>
</feature>
<gene>
    <name evidence="2" type="ORF">ACPOL_0524</name>
</gene>
<dbReference type="SUPFAM" id="SSF69572">
    <property type="entry name" value="Activating enzymes of the ubiquitin-like proteins"/>
    <property type="match status" value="1"/>
</dbReference>
<dbReference type="Pfam" id="PF00899">
    <property type="entry name" value="ThiF"/>
    <property type="match status" value="1"/>
</dbReference>
<organism evidence="2 3">
    <name type="scientific">Acidisarcina polymorpha</name>
    <dbReference type="NCBI Taxonomy" id="2211140"/>
    <lineage>
        <taxon>Bacteria</taxon>
        <taxon>Pseudomonadati</taxon>
        <taxon>Acidobacteriota</taxon>
        <taxon>Terriglobia</taxon>
        <taxon>Terriglobales</taxon>
        <taxon>Acidobacteriaceae</taxon>
        <taxon>Acidisarcina</taxon>
    </lineage>
</organism>
<dbReference type="InterPro" id="IPR035985">
    <property type="entry name" value="Ubiquitin-activating_enz"/>
</dbReference>
<dbReference type="EMBL" id="CP030840">
    <property type="protein sequence ID" value="AXC09899.1"/>
    <property type="molecule type" value="Genomic_DNA"/>
</dbReference>
<dbReference type="Gene3D" id="3.40.50.720">
    <property type="entry name" value="NAD(P)-binding Rossmann-like Domain"/>
    <property type="match status" value="1"/>
</dbReference>
<evidence type="ECO:0000259" key="1">
    <source>
        <dbReference type="Pfam" id="PF00899"/>
    </source>
</evidence>
<evidence type="ECO:0000313" key="3">
    <source>
        <dbReference type="Proteomes" id="UP000253606"/>
    </source>
</evidence>
<proteinExistence type="predicted"/>
<dbReference type="InterPro" id="IPR000594">
    <property type="entry name" value="ThiF_NAD_FAD-bd"/>
</dbReference>
<evidence type="ECO:0000313" key="2">
    <source>
        <dbReference type="EMBL" id="AXC09899.1"/>
    </source>
</evidence>
<accession>A0A2Z5FSU5</accession>
<dbReference type="Proteomes" id="UP000253606">
    <property type="component" value="Chromosome"/>
</dbReference>